<feature type="domain" description="AMP-binding enzyme C-terminal" evidence="3">
    <location>
        <begin position="422"/>
        <end position="506"/>
    </location>
</feature>
<dbReference type="Proteomes" id="UP001604282">
    <property type="component" value="Unassembled WGS sequence"/>
</dbReference>
<dbReference type="InterPro" id="IPR045851">
    <property type="entry name" value="AMP-bd_C_sf"/>
</dbReference>
<dbReference type="InterPro" id="IPR025110">
    <property type="entry name" value="AMP-bd_C"/>
</dbReference>
<dbReference type="InterPro" id="IPR000873">
    <property type="entry name" value="AMP-dep_synth/lig_dom"/>
</dbReference>
<feature type="region of interest" description="Disordered" evidence="1">
    <location>
        <begin position="1"/>
        <end position="21"/>
    </location>
</feature>
<gene>
    <name evidence="4" type="ORF">ACGFYS_17780</name>
</gene>
<keyword evidence="5" id="KW-1185">Reference proteome</keyword>
<dbReference type="InterPro" id="IPR050237">
    <property type="entry name" value="ATP-dep_AMP-bd_enzyme"/>
</dbReference>
<dbReference type="Gene3D" id="3.40.50.12780">
    <property type="entry name" value="N-terminal domain of ligase-like"/>
    <property type="match status" value="1"/>
</dbReference>
<dbReference type="Pfam" id="PF13193">
    <property type="entry name" value="AMP-binding_C"/>
    <property type="match status" value="1"/>
</dbReference>
<protein>
    <submittedName>
        <fullName evidence="4">Class I adenylate-forming enzyme family protein</fullName>
    </submittedName>
</protein>
<organism evidence="4 5">
    <name type="scientific">Streptomyces omiyaensis</name>
    <dbReference type="NCBI Taxonomy" id="68247"/>
    <lineage>
        <taxon>Bacteria</taxon>
        <taxon>Bacillati</taxon>
        <taxon>Actinomycetota</taxon>
        <taxon>Actinomycetes</taxon>
        <taxon>Kitasatosporales</taxon>
        <taxon>Streptomycetaceae</taxon>
        <taxon>Streptomyces</taxon>
    </lineage>
</organism>
<dbReference type="InterPro" id="IPR042099">
    <property type="entry name" value="ANL_N_sf"/>
</dbReference>
<proteinExistence type="predicted"/>
<evidence type="ECO:0000259" key="2">
    <source>
        <dbReference type="Pfam" id="PF00501"/>
    </source>
</evidence>
<name>A0ABW7BTE9_9ACTN</name>
<dbReference type="PANTHER" id="PTHR43767">
    <property type="entry name" value="LONG-CHAIN-FATTY-ACID--COA LIGASE"/>
    <property type="match status" value="1"/>
</dbReference>
<accession>A0ABW7BTE9</accession>
<dbReference type="RefSeq" id="WP_392882673.1">
    <property type="nucleotide sequence ID" value="NZ_JBICZW010000010.1"/>
</dbReference>
<evidence type="ECO:0000256" key="1">
    <source>
        <dbReference type="SAM" id="MobiDB-lite"/>
    </source>
</evidence>
<feature type="domain" description="AMP-dependent synthetase/ligase" evidence="2">
    <location>
        <begin position="28"/>
        <end position="374"/>
    </location>
</feature>
<comment type="caution">
    <text evidence="4">The sequence shown here is derived from an EMBL/GenBank/DDBJ whole genome shotgun (WGS) entry which is preliminary data.</text>
</comment>
<sequence>MIRRRPGTGGSPAAPPPAPPATLPALLAHRAAAHGDRTAIVNGPARLGFADWRDRSGALAAALRAAGLAAGDRVGLCFGTDRWTEYAVAFLAVLRAGGVAVPLSDRMAPAGLGHALTDSGARLLVHAGPGVPAGTPPGVRGLTEEDAAGHPADPGLPEPDPAAPAQILYTSGTTGAPKGVVAAHANLVHGCTRDERRRPLRHSRSFLHAFPVGSNAGQTMLVNALNAHATCVTAPHFTPARFLRAVAEHGVGSVFVVPAMAIELLGSPALAAAAGNGDLGTVRLVGSTAAALPQQVALGLSRAFAPAQIVNYYTSTEAAPAQVTLLFDASRPESPGRPASLADLRVTDAAGRPLPPGEPGELWLRSPGAPRAYLGDGDDGVFHSGWTRMGDLGRVDGDGFLHLLDRERDVVKSGAHKVSTLQVENALHAHPDVVDAAAVGVPHPVLGSVVAAAVVPRGADPVGSGGDRDGLTATALRAFLLDLLSVHELPATVLFLDSLPRNEGGKVLKRELRRILTHDPREATP</sequence>
<dbReference type="PROSITE" id="PS00455">
    <property type="entry name" value="AMP_BINDING"/>
    <property type="match status" value="1"/>
</dbReference>
<dbReference type="Pfam" id="PF00501">
    <property type="entry name" value="AMP-binding"/>
    <property type="match status" value="1"/>
</dbReference>
<evidence type="ECO:0000313" key="5">
    <source>
        <dbReference type="Proteomes" id="UP001604282"/>
    </source>
</evidence>
<evidence type="ECO:0000313" key="4">
    <source>
        <dbReference type="EMBL" id="MFG3190781.1"/>
    </source>
</evidence>
<reference evidence="4 5" key="1">
    <citation type="submission" date="2024-10" db="EMBL/GenBank/DDBJ databases">
        <title>The Natural Products Discovery Center: Release of the First 8490 Sequenced Strains for Exploring Actinobacteria Biosynthetic Diversity.</title>
        <authorList>
            <person name="Kalkreuter E."/>
            <person name="Kautsar S.A."/>
            <person name="Yang D."/>
            <person name="Bader C.D."/>
            <person name="Teijaro C.N."/>
            <person name="Fluegel L."/>
            <person name="Davis C.M."/>
            <person name="Simpson J.R."/>
            <person name="Lauterbach L."/>
            <person name="Steele A.D."/>
            <person name="Gui C."/>
            <person name="Meng S."/>
            <person name="Li G."/>
            <person name="Viehrig K."/>
            <person name="Ye F."/>
            <person name="Su P."/>
            <person name="Kiefer A.F."/>
            <person name="Nichols A."/>
            <person name="Cepeda A.J."/>
            <person name="Yan W."/>
            <person name="Fan B."/>
            <person name="Jiang Y."/>
            <person name="Adhikari A."/>
            <person name="Zheng C.-J."/>
            <person name="Schuster L."/>
            <person name="Cowan T.M."/>
            <person name="Smanski M.J."/>
            <person name="Chevrette M.G."/>
            <person name="De Carvalho L.P.S."/>
            <person name="Shen B."/>
        </authorList>
    </citation>
    <scope>NUCLEOTIDE SEQUENCE [LARGE SCALE GENOMIC DNA]</scope>
    <source>
        <strain evidence="4 5">NPDC048229</strain>
    </source>
</reference>
<dbReference type="Gene3D" id="3.30.300.30">
    <property type="match status" value="1"/>
</dbReference>
<dbReference type="SUPFAM" id="SSF56801">
    <property type="entry name" value="Acetyl-CoA synthetase-like"/>
    <property type="match status" value="1"/>
</dbReference>
<feature type="region of interest" description="Disordered" evidence="1">
    <location>
        <begin position="132"/>
        <end position="166"/>
    </location>
</feature>
<dbReference type="InterPro" id="IPR020845">
    <property type="entry name" value="AMP-binding_CS"/>
</dbReference>
<evidence type="ECO:0000259" key="3">
    <source>
        <dbReference type="Pfam" id="PF13193"/>
    </source>
</evidence>
<dbReference type="PANTHER" id="PTHR43767:SF1">
    <property type="entry name" value="NONRIBOSOMAL PEPTIDE SYNTHASE PES1 (EUROFUNG)-RELATED"/>
    <property type="match status" value="1"/>
</dbReference>
<dbReference type="EMBL" id="JBICZW010000010">
    <property type="protein sequence ID" value="MFG3190781.1"/>
    <property type="molecule type" value="Genomic_DNA"/>
</dbReference>